<protein>
    <submittedName>
        <fullName evidence="1">Uncharacterized protein</fullName>
    </submittedName>
</protein>
<evidence type="ECO:0000313" key="1">
    <source>
        <dbReference type="EMBL" id="KAJ9055682.1"/>
    </source>
</evidence>
<keyword evidence="2" id="KW-1185">Reference proteome</keyword>
<evidence type="ECO:0000313" key="2">
    <source>
        <dbReference type="Proteomes" id="UP001165960"/>
    </source>
</evidence>
<name>A0ACC2S074_9FUNG</name>
<organism evidence="1 2">
    <name type="scientific">Entomophthora muscae</name>
    <dbReference type="NCBI Taxonomy" id="34485"/>
    <lineage>
        <taxon>Eukaryota</taxon>
        <taxon>Fungi</taxon>
        <taxon>Fungi incertae sedis</taxon>
        <taxon>Zoopagomycota</taxon>
        <taxon>Entomophthoromycotina</taxon>
        <taxon>Entomophthoromycetes</taxon>
        <taxon>Entomophthorales</taxon>
        <taxon>Entomophthoraceae</taxon>
        <taxon>Entomophthora</taxon>
    </lineage>
</organism>
<sequence length="357" mass="40994">MDLWLNIFHGYHYSINDQPQCTRDTQLGEDDNGTKQDNSMAWETFGKPKHFEPVLTLFQVLKPRTQGTYLCKAKEEELLRQAYELMSMMVHVEADREVYEAAILLMAAVSIVKETPLLSGQFGDLDNVEVYGYTVKDLFIIIERVLLPSLVKRARILMKTCIFQKDRLKAPIPEEKVNMYLNMKTSYDKYLRFRNLDGFFEGSMLLSLAAAGHSGEGLSVGVAGNIVEICILTHDTYSVTRHYSSQDIINVHRYADGDVNGSIARAFSRTSLLNRRLRDSQIPRRLKQLLLNVASSYYLFTFSCERYGYSKDYSQTISFNLKEKRTLKSLETVHHMKNDKMISFAETVKLAFPEPLS</sequence>
<dbReference type="EMBL" id="QTSX02006392">
    <property type="protein sequence ID" value="KAJ9055682.1"/>
    <property type="molecule type" value="Genomic_DNA"/>
</dbReference>
<proteinExistence type="predicted"/>
<accession>A0ACC2S074</accession>
<gene>
    <name evidence="1" type="ORF">DSO57_1001124</name>
</gene>
<comment type="caution">
    <text evidence="1">The sequence shown here is derived from an EMBL/GenBank/DDBJ whole genome shotgun (WGS) entry which is preliminary data.</text>
</comment>
<reference evidence="1" key="1">
    <citation type="submission" date="2022-04" db="EMBL/GenBank/DDBJ databases">
        <title>Genome of the entomopathogenic fungus Entomophthora muscae.</title>
        <authorList>
            <person name="Elya C."/>
            <person name="Lovett B.R."/>
            <person name="Lee E."/>
            <person name="Macias A.M."/>
            <person name="Hajek A.E."/>
            <person name="De Bivort B.L."/>
            <person name="Kasson M.T."/>
            <person name="De Fine Licht H.H."/>
            <person name="Stajich J.E."/>
        </authorList>
    </citation>
    <scope>NUCLEOTIDE SEQUENCE</scope>
    <source>
        <strain evidence="1">Berkeley</strain>
    </source>
</reference>
<dbReference type="Proteomes" id="UP001165960">
    <property type="component" value="Unassembled WGS sequence"/>
</dbReference>